<evidence type="ECO:0008006" key="3">
    <source>
        <dbReference type="Google" id="ProtNLM"/>
    </source>
</evidence>
<comment type="caution">
    <text evidence="1">The sequence shown here is derived from an EMBL/GenBank/DDBJ whole genome shotgun (WGS) entry which is preliminary data.</text>
</comment>
<organism evidence="1 2">
    <name type="scientific">Moelleriella libera RCEF 2490</name>
    <dbReference type="NCBI Taxonomy" id="1081109"/>
    <lineage>
        <taxon>Eukaryota</taxon>
        <taxon>Fungi</taxon>
        <taxon>Dikarya</taxon>
        <taxon>Ascomycota</taxon>
        <taxon>Pezizomycotina</taxon>
        <taxon>Sordariomycetes</taxon>
        <taxon>Hypocreomycetidae</taxon>
        <taxon>Hypocreales</taxon>
        <taxon>Clavicipitaceae</taxon>
        <taxon>Moelleriella</taxon>
    </lineage>
</organism>
<proteinExistence type="predicted"/>
<protein>
    <recommendedName>
        <fullName evidence="3">Nuclear distribution protein</fullName>
    </recommendedName>
</protein>
<gene>
    <name evidence="1" type="ORF">AAL_02491</name>
</gene>
<dbReference type="GO" id="GO:0005869">
    <property type="term" value="C:dynactin complex"/>
    <property type="evidence" value="ECO:0007669"/>
    <property type="project" value="InterPro"/>
</dbReference>
<reference evidence="1 2" key="1">
    <citation type="journal article" date="2016" name="Genome Biol. Evol.">
        <title>Divergent and convergent evolution of fungal pathogenicity.</title>
        <authorList>
            <person name="Shang Y."/>
            <person name="Xiao G."/>
            <person name="Zheng P."/>
            <person name="Cen K."/>
            <person name="Zhan S."/>
            <person name="Wang C."/>
        </authorList>
    </citation>
    <scope>NUCLEOTIDE SEQUENCE [LARGE SCALE GENOMIC DNA]</scope>
    <source>
        <strain evidence="1 2">RCEF 2490</strain>
    </source>
</reference>
<dbReference type="Proteomes" id="UP000078544">
    <property type="component" value="Unassembled WGS sequence"/>
</dbReference>
<name>A0A166PTI8_9HYPO</name>
<keyword evidence="2" id="KW-1185">Reference proteome</keyword>
<sequence>MPNAPRSQFDNPLDQTTLATISLLESRILRIEHLLYGRPSTHPPVQQDSAARRLKDLERKFSLMISNFRVYDELLKTYRSNPDLFHAPGTSVPPSQLSSDAIQAIVLASASTFSSTLSSLTAVKDCSIPDSSDSAQLINLTERMKAIETTQIAQMAEISELRQRSEAVMLSWYESGVLANSQSLANVESRVQGVEREIRRSEVAGELEKQI</sequence>
<dbReference type="STRING" id="1081109.A0A166PTI8"/>
<dbReference type="EMBL" id="AZGY01000004">
    <property type="protein sequence ID" value="KZZ98940.1"/>
    <property type="molecule type" value="Genomic_DNA"/>
</dbReference>
<dbReference type="AlphaFoldDB" id="A0A166PTI8"/>
<dbReference type="InterPro" id="IPR009991">
    <property type="entry name" value="DCTN3"/>
</dbReference>
<evidence type="ECO:0000313" key="2">
    <source>
        <dbReference type="Proteomes" id="UP000078544"/>
    </source>
</evidence>
<dbReference type="OrthoDB" id="5403729at2759"/>
<dbReference type="GO" id="GO:0061640">
    <property type="term" value="P:cytoskeleton-dependent cytokinesis"/>
    <property type="evidence" value="ECO:0007669"/>
    <property type="project" value="InterPro"/>
</dbReference>
<dbReference type="Pfam" id="PF07426">
    <property type="entry name" value="Dynactin_p22"/>
    <property type="match status" value="1"/>
</dbReference>
<accession>A0A166PTI8</accession>
<evidence type="ECO:0000313" key="1">
    <source>
        <dbReference type="EMBL" id="KZZ98940.1"/>
    </source>
</evidence>